<name>A0A5N7DG52_9EURO</name>
<dbReference type="GeneID" id="43671688"/>
<accession>A0A5N7DG52</accession>
<protein>
    <submittedName>
        <fullName evidence="1">Uncharacterized protein</fullName>
    </submittedName>
</protein>
<proteinExistence type="predicted"/>
<organism evidence="1 2">
    <name type="scientific">Aspergillus pseudonomiae</name>
    <dbReference type="NCBI Taxonomy" id="1506151"/>
    <lineage>
        <taxon>Eukaryota</taxon>
        <taxon>Fungi</taxon>
        <taxon>Dikarya</taxon>
        <taxon>Ascomycota</taxon>
        <taxon>Pezizomycotina</taxon>
        <taxon>Eurotiomycetes</taxon>
        <taxon>Eurotiomycetidae</taxon>
        <taxon>Eurotiales</taxon>
        <taxon>Aspergillaceae</taxon>
        <taxon>Aspergillus</taxon>
        <taxon>Aspergillus subgen. Circumdati</taxon>
    </lineage>
</organism>
<evidence type="ECO:0000313" key="1">
    <source>
        <dbReference type="EMBL" id="KAE8405013.1"/>
    </source>
</evidence>
<dbReference type="RefSeq" id="XP_031942332.1">
    <property type="nucleotide sequence ID" value="XM_032086997.1"/>
</dbReference>
<sequence length="158" mass="17599">MGVQYGADDENNVNAALVLFLEAIANLLKPRSVEWSMKRVVLKATFNSASYTVGTDGALWTRLGRSLRALLEVKKVQRNQSVSTDTKITAQEAAEMVGWLKQFPGDAEMLLNGNRVLISQDANQIFLSFAQVNRQYYDYIKNGKVAGDPFLSIRKRGP</sequence>
<keyword evidence="2" id="KW-1185">Reference proteome</keyword>
<reference evidence="1 2" key="1">
    <citation type="submission" date="2019-04" db="EMBL/GenBank/DDBJ databases">
        <authorList>
            <consortium name="DOE Joint Genome Institute"/>
            <person name="Mondo S."/>
            <person name="Kjaerbolling I."/>
            <person name="Vesth T."/>
            <person name="Frisvad J.C."/>
            <person name="Nybo J.L."/>
            <person name="Theobald S."/>
            <person name="Kildgaard S."/>
            <person name="Isbrandt T."/>
            <person name="Kuo A."/>
            <person name="Sato A."/>
            <person name="Lyhne E.K."/>
            <person name="Kogle M.E."/>
            <person name="Wiebenga A."/>
            <person name="Kun R.S."/>
            <person name="Lubbers R.J."/>
            <person name="Makela M.R."/>
            <person name="Barry K."/>
            <person name="Chovatia M."/>
            <person name="Clum A."/>
            <person name="Daum C."/>
            <person name="Haridas S."/>
            <person name="He G."/>
            <person name="LaButti K."/>
            <person name="Lipzen A."/>
            <person name="Riley R."/>
            <person name="Salamov A."/>
            <person name="Simmons B.A."/>
            <person name="Magnuson J.K."/>
            <person name="Henrissat B."/>
            <person name="Mortensen U.H."/>
            <person name="Larsen T.O."/>
            <person name="Devries R.P."/>
            <person name="Grigoriev I.V."/>
            <person name="Machida M."/>
            <person name="Baker S.E."/>
            <person name="Andersen M.R."/>
            <person name="Cantor M.N."/>
            <person name="Hua S.X."/>
        </authorList>
    </citation>
    <scope>NUCLEOTIDE SEQUENCE [LARGE SCALE GENOMIC DNA]</scope>
    <source>
        <strain evidence="1 2">CBS 119388</strain>
    </source>
</reference>
<dbReference type="AlphaFoldDB" id="A0A5N7DG52"/>
<gene>
    <name evidence="1" type="ORF">BDV37DRAFT_282247</name>
</gene>
<dbReference type="OrthoDB" id="4506898at2759"/>
<dbReference type="EMBL" id="ML736763">
    <property type="protein sequence ID" value="KAE8405013.1"/>
    <property type="molecule type" value="Genomic_DNA"/>
</dbReference>
<evidence type="ECO:0000313" key="2">
    <source>
        <dbReference type="Proteomes" id="UP000325579"/>
    </source>
</evidence>
<dbReference type="Proteomes" id="UP000325579">
    <property type="component" value="Unassembled WGS sequence"/>
</dbReference>